<dbReference type="EMBL" id="AXOL01000005">
    <property type="protein sequence ID" value="ERT51704.1"/>
    <property type="molecule type" value="Genomic_DNA"/>
</dbReference>
<proteinExistence type="predicted"/>
<gene>
    <name evidence="1" type="ORF">O991_00329</name>
</gene>
<accession>A0AAV3L5L9</accession>
<evidence type="ECO:0000313" key="2">
    <source>
        <dbReference type="Proteomes" id="UP000017126"/>
    </source>
</evidence>
<dbReference type="AlphaFoldDB" id="A0AAV3L5L9"/>
<name>A0AAV3L5L9_ENTFC</name>
<organism evidence="1 2">
    <name type="scientific">Enterococcus faecium 10/96A</name>
    <dbReference type="NCBI Taxonomy" id="1391465"/>
    <lineage>
        <taxon>Bacteria</taxon>
        <taxon>Bacillati</taxon>
        <taxon>Bacillota</taxon>
        <taxon>Bacilli</taxon>
        <taxon>Lactobacillales</taxon>
        <taxon>Enterococcaceae</taxon>
        <taxon>Enterococcus</taxon>
    </lineage>
</organism>
<reference evidence="1 2" key="1">
    <citation type="submission" date="2013-09" db="EMBL/GenBank/DDBJ databases">
        <title>The Genome Sequence of Enterococcus faecium 10/96A.</title>
        <authorList>
            <consortium name="The Broad Institute Genome Sequencing Platform"/>
            <consortium name="The Broad Institute Genome Sequencing Center for Infectious Disease"/>
            <person name="Earl A.M."/>
            <person name="Gilmore M.S."/>
            <person name="Lebreton F."/>
            <person name="Courvalin P."/>
            <person name="Walker B."/>
            <person name="Young S.K."/>
            <person name="Zeng Q."/>
            <person name="Gargeya S."/>
            <person name="Fitzgerald M."/>
            <person name="Haas B."/>
            <person name="Abouelleil A."/>
            <person name="Alvarado L."/>
            <person name="Arachchi H.M."/>
            <person name="Berlin A.M."/>
            <person name="Chapman S.B."/>
            <person name="Dewar J."/>
            <person name="Goldberg J."/>
            <person name="Griggs A."/>
            <person name="Gujja S."/>
            <person name="Hansen M."/>
            <person name="Howarth C."/>
            <person name="Imamovic A."/>
            <person name="Larimer J."/>
            <person name="McCowan C."/>
            <person name="Murphy C."/>
            <person name="Neiman D."/>
            <person name="Pearson M."/>
            <person name="Priest M."/>
            <person name="Roberts A."/>
            <person name="Saif S."/>
            <person name="Shea T."/>
            <person name="Sisk P."/>
            <person name="Sykes S."/>
            <person name="Wortman J."/>
            <person name="Nusbaum C."/>
            <person name="Birren B."/>
        </authorList>
    </citation>
    <scope>NUCLEOTIDE SEQUENCE [LARGE SCALE GENOMIC DNA]</scope>
    <source>
        <strain evidence="1 2">10/96A</strain>
    </source>
</reference>
<evidence type="ECO:0000313" key="1">
    <source>
        <dbReference type="EMBL" id="ERT51704.1"/>
    </source>
</evidence>
<sequence length="37" mass="4442">MLKKWITLFFATPHSRINPYDVENEFTLKKGLFVNKD</sequence>
<comment type="caution">
    <text evidence="1">The sequence shown here is derived from an EMBL/GenBank/DDBJ whole genome shotgun (WGS) entry which is preliminary data.</text>
</comment>
<protein>
    <submittedName>
        <fullName evidence="1">Uncharacterized protein</fullName>
    </submittedName>
</protein>
<dbReference type="Proteomes" id="UP000017126">
    <property type="component" value="Unassembled WGS sequence"/>
</dbReference>